<dbReference type="GO" id="GO:0005524">
    <property type="term" value="F:ATP binding"/>
    <property type="evidence" value="ECO:0007669"/>
    <property type="project" value="UniProtKB-UniRule"/>
</dbReference>
<feature type="domain" description="Protein kinase" evidence="9">
    <location>
        <begin position="19"/>
        <end position="283"/>
    </location>
</feature>
<comment type="similarity">
    <text evidence="1">Belongs to the protein kinase superfamily. NEK Ser/Thr protein kinase family. NIMA subfamily.</text>
</comment>
<keyword evidence="5" id="KW-0418">Kinase</keyword>
<keyword evidence="6 7" id="KW-0067">ATP-binding</keyword>
<keyword evidence="11" id="KW-1185">Reference proteome</keyword>
<dbReference type="PANTHER" id="PTHR43671">
    <property type="entry name" value="SERINE/THREONINE-PROTEIN KINASE NEK"/>
    <property type="match status" value="1"/>
</dbReference>
<dbReference type="InterPro" id="IPR000719">
    <property type="entry name" value="Prot_kinase_dom"/>
</dbReference>
<protein>
    <recommendedName>
        <fullName evidence="2">non-specific serine/threonine protein kinase</fullName>
        <ecNumber evidence="2">2.7.11.1</ecNumber>
    </recommendedName>
</protein>
<dbReference type="Gene3D" id="1.10.510.10">
    <property type="entry name" value="Transferase(Phosphotransferase) domain 1"/>
    <property type="match status" value="1"/>
</dbReference>
<dbReference type="PROSITE" id="PS50011">
    <property type="entry name" value="PROTEIN_KINASE_DOM"/>
    <property type="match status" value="1"/>
</dbReference>
<gene>
    <name evidence="10" type="ORF">KDW_03950</name>
</gene>
<dbReference type="EC" id="2.7.11.1" evidence="2"/>
<comment type="caution">
    <text evidence="10">The sequence shown here is derived from an EMBL/GenBank/DDBJ whole genome shotgun (WGS) entry which is preliminary data.</text>
</comment>
<evidence type="ECO:0000256" key="1">
    <source>
        <dbReference type="ARBA" id="ARBA00010886"/>
    </source>
</evidence>
<dbReference type="PROSITE" id="PS00107">
    <property type="entry name" value="PROTEIN_KINASE_ATP"/>
    <property type="match status" value="1"/>
</dbReference>
<proteinExistence type="inferred from homology"/>
<evidence type="ECO:0000256" key="7">
    <source>
        <dbReference type="PROSITE-ProRule" id="PRU10141"/>
    </source>
</evidence>
<evidence type="ECO:0000313" key="11">
    <source>
        <dbReference type="Proteomes" id="UP000326912"/>
    </source>
</evidence>
<evidence type="ECO:0000256" key="2">
    <source>
        <dbReference type="ARBA" id="ARBA00012513"/>
    </source>
</evidence>
<keyword evidence="4 7" id="KW-0547">Nucleotide-binding</keyword>
<dbReference type="SMART" id="SM00220">
    <property type="entry name" value="S_TKc"/>
    <property type="match status" value="1"/>
</dbReference>
<evidence type="ECO:0000256" key="8">
    <source>
        <dbReference type="SAM" id="MobiDB-lite"/>
    </source>
</evidence>
<reference evidence="10 11" key="1">
    <citation type="submission" date="2019-10" db="EMBL/GenBank/DDBJ databases">
        <title>Dictyobacter vulcani sp. nov., within the class Ktedonobacteria, isolated from soil of volcanic Mt. Zao.</title>
        <authorList>
            <person name="Zheng Y."/>
            <person name="Wang C.M."/>
            <person name="Sakai Y."/>
            <person name="Abe K."/>
            <person name="Yokota A."/>
            <person name="Yabe S."/>
        </authorList>
    </citation>
    <scope>NUCLEOTIDE SEQUENCE [LARGE SCALE GENOMIC DNA]</scope>
    <source>
        <strain evidence="10 11">W12</strain>
    </source>
</reference>
<dbReference type="InterPro" id="IPR050660">
    <property type="entry name" value="NEK_Ser/Thr_kinase"/>
</dbReference>
<keyword evidence="3" id="KW-0808">Transferase</keyword>
<dbReference type="Gene3D" id="3.30.200.20">
    <property type="entry name" value="Phosphorylase Kinase, domain 1"/>
    <property type="match status" value="1"/>
</dbReference>
<dbReference type="InterPro" id="IPR011009">
    <property type="entry name" value="Kinase-like_dom_sf"/>
</dbReference>
<feature type="region of interest" description="Disordered" evidence="8">
    <location>
        <begin position="323"/>
        <end position="355"/>
    </location>
</feature>
<dbReference type="InterPro" id="IPR008271">
    <property type="entry name" value="Ser/Thr_kinase_AS"/>
</dbReference>
<dbReference type="AlphaFoldDB" id="A0A5J4KF79"/>
<evidence type="ECO:0000313" key="10">
    <source>
        <dbReference type="EMBL" id="GER86233.1"/>
    </source>
</evidence>
<evidence type="ECO:0000256" key="5">
    <source>
        <dbReference type="ARBA" id="ARBA00022777"/>
    </source>
</evidence>
<dbReference type="RefSeq" id="WP_151754398.1">
    <property type="nucleotide sequence ID" value="NZ_BKZW01000001.1"/>
</dbReference>
<dbReference type="Pfam" id="PF00069">
    <property type="entry name" value="Pkinase"/>
    <property type="match status" value="1"/>
</dbReference>
<feature type="binding site" evidence="7">
    <location>
        <position position="49"/>
    </location>
    <ligand>
        <name>ATP</name>
        <dbReference type="ChEBI" id="CHEBI:30616"/>
    </ligand>
</feature>
<sequence length="379" mass="41460">MQEEPQTKFAQGRIVRDRYIIEDLLGQGGFGAVYRVKDRRVKGNVFALKEVEAPERHQRESFLFEGEVLRRLDHPALPRVYRVFDEPENKLICILMDYVAGPNLEQLRNKQPGKRFSLARVVEMMAPIADALSYLHAQKPPIIHRDVKPSNIIIPTSGESAVLVDFGIAKEYDQEATTTAVRHCSPGYGAPEQYTSGTGTPTDIYGFGATLYTLLTGVVPIDALYRITRISVNRADPLVPVQQIVPEIPAAVADAIQRALAVNSNDRFATIKEFWSLMESQVVAGGGPITEPGHENVSSPEHAEVLPAGLPMAAVQLANAHTLSDRPYPSTGDDYTEVDTLSMNDAPGSAPSHSNMPPVPLVVPASAGLHPCWQSSLYC</sequence>
<dbReference type="SUPFAM" id="SSF56112">
    <property type="entry name" value="Protein kinase-like (PK-like)"/>
    <property type="match status" value="1"/>
</dbReference>
<accession>A0A5J4KF79</accession>
<dbReference type="PANTHER" id="PTHR43671:SF13">
    <property type="entry name" value="SERINE_THREONINE-PROTEIN KINASE NEK2"/>
    <property type="match status" value="1"/>
</dbReference>
<dbReference type="CDD" id="cd14014">
    <property type="entry name" value="STKc_PknB_like"/>
    <property type="match status" value="1"/>
</dbReference>
<organism evidence="10 11">
    <name type="scientific">Dictyobacter vulcani</name>
    <dbReference type="NCBI Taxonomy" id="2607529"/>
    <lineage>
        <taxon>Bacteria</taxon>
        <taxon>Bacillati</taxon>
        <taxon>Chloroflexota</taxon>
        <taxon>Ktedonobacteria</taxon>
        <taxon>Ktedonobacterales</taxon>
        <taxon>Dictyobacteraceae</taxon>
        <taxon>Dictyobacter</taxon>
    </lineage>
</organism>
<evidence type="ECO:0000256" key="3">
    <source>
        <dbReference type="ARBA" id="ARBA00022679"/>
    </source>
</evidence>
<name>A0A5J4KF79_9CHLR</name>
<dbReference type="PROSITE" id="PS00108">
    <property type="entry name" value="PROTEIN_KINASE_ST"/>
    <property type="match status" value="1"/>
</dbReference>
<dbReference type="Proteomes" id="UP000326912">
    <property type="component" value="Unassembled WGS sequence"/>
</dbReference>
<dbReference type="GO" id="GO:0004674">
    <property type="term" value="F:protein serine/threonine kinase activity"/>
    <property type="evidence" value="ECO:0007669"/>
    <property type="project" value="UniProtKB-EC"/>
</dbReference>
<evidence type="ECO:0000256" key="6">
    <source>
        <dbReference type="ARBA" id="ARBA00022840"/>
    </source>
</evidence>
<evidence type="ECO:0000256" key="4">
    <source>
        <dbReference type="ARBA" id="ARBA00022741"/>
    </source>
</evidence>
<dbReference type="InterPro" id="IPR017441">
    <property type="entry name" value="Protein_kinase_ATP_BS"/>
</dbReference>
<dbReference type="EMBL" id="BKZW01000001">
    <property type="protein sequence ID" value="GER86233.1"/>
    <property type="molecule type" value="Genomic_DNA"/>
</dbReference>
<evidence type="ECO:0000259" key="9">
    <source>
        <dbReference type="PROSITE" id="PS50011"/>
    </source>
</evidence>